<keyword evidence="2" id="KW-1003">Cell membrane</keyword>
<protein>
    <submittedName>
        <fullName evidence="12">Ly6/PLAUR domain-containing protein 3-like</fullName>
    </submittedName>
</protein>
<dbReference type="InterPro" id="IPR045860">
    <property type="entry name" value="Snake_toxin-like_sf"/>
</dbReference>
<feature type="domain" description="UPAR/Ly6" evidence="10">
    <location>
        <begin position="204"/>
        <end position="299"/>
    </location>
</feature>
<feature type="region of interest" description="Disordered" evidence="8">
    <location>
        <begin position="57"/>
        <end position="83"/>
    </location>
</feature>
<evidence type="ECO:0000256" key="9">
    <source>
        <dbReference type="SAM" id="SignalP"/>
    </source>
</evidence>
<name>A0ABM4G760_9AVES</name>
<evidence type="ECO:0000256" key="5">
    <source>
        <dbReference type="ARBA" id="ARBA00023136"/>
    </source>
</evidence>
<evidence type="ECO:0000256" key="1">
    <source>
        <dbReference type="ARBA" id="ARBA00004609"/>
    </source>
</evidence>
<keyword evidence="7" id="KW-0449">Lipoprotein</keyword>
<dbReference type="Gene3D" id="2.10.60.10">
    <property type="entry name" value="CD59"/>
    <property type="match status" value="3"/>
</dbReference>
<comment type="subcellular location">
    <subcellularLocation>
        <location evidence="1">Cell membrane</location>
        <topology evidence="1">Lipid-anchor</topology>
        <topology evidence="1">GPI-anchor</topology>
    </subcellularLocation>
</comment>
<dbReference type="GeneID" id="136995931"/>
<keyword evidence="6" id="KW-0325">Glycoprotein</keyword>
<feature type="compositionally biased region" description="Gly residues" evidence="8">
    <location>
        <begin position="71"/>
        <end position="83"/>
    </location>
</feature>
<feature type="region of interest" description="Disordered" evidence="8">
    <location>
        <begin position="466"/>
        <end position="520"/>
    </location>
</feature>
<organism evidence="11 12">
    <name type="scientific">Apteryx mantelli</name>
    <name type="common">North Island brown kiwi</name>
    <dbReference type="NCBI Taxonomy" id="2696672"/>
    <lineage>
        <taxon>Eukaryota</taxon>
        <taxon>Metazoa</taxon>
        <taxon>Chordata</taxon>
        <taxon>Craniata</taxon>
        <taxon>Vertebrata</taxon>
        <taxon>Euteleostomi</taxon>
        <taxon>Archelosauria</taxon>
        <taxon>Archosauria</taxon>
        <taxon>Dinosauria</taxon>
        <taxon>Saurischia</taxon>
        <taxon>Theropoda</taxon>
        <taxon>Coelurosauria</taxon>
        <taxon>Aves</taxon>
        <taxon>Palaeognathae</taxon>
        <taxon>Apterygiformes</taxon>
        <taxon>Apterygidae</taxon>
        <taxon>Apteryx</taxon>
    </lineage>
</organism>
<gene>
    <name evidence="12" type="primary">LOC136995931</name>
</gene>
<feature type="domain" description="UPAR/Ly6" evidence="10">
    <location>
        <begin position="20"/>
        <end position="127"/>
    </location>
</feature>
<feature type="signal peptide" evidence="9">
    <location>
        <begin position="1"/>
        <end position="19"/>
    </location>
</feature>
<evidence type="ECO:0000256" key="2">
    <source>
        <dbReference type="ARBA" id="ARBA00022475"/>
    </source>
</evidence>
<evidence type="ECO:0000313" key="11">
    <source>
        <dbReference type="Proteomes" id="UP001652627"/>
    </source>
</evidence>
<evidence type="ECO:0000256" key="3">
    <source>
        <dbReference type="ARBA" id="ARBA00022622"/>
    </source>
</evidence>
<dbReference type="CDD" id="cd23562">
    <property type="entry name" value="TFP_LU_ECD_LYPD3_rpt1"/>
    <property type="match status" value="1"/>
</dbReference>
<keyword evidence="11" id="KW-1185">Reference proteome</keyword>
<keyword evidence="3" id="KW-0336">GPI-anchor</keyword>
<feature type="compositionally biased region" description="Acidic residues" evidence="8">
    <location>
        <begin position="481"/>
        <end position="497"/>
    </location>
</feature>
<dbReference type="SUPFAM" id="SSF57302">
    <property type="entry name" value="Snake toxin-like"/>
    <property type="match status" value="3"/>
</dbReference>
<keyword evidence="4 9" id="KW-0732">Signal</keyword>
<dbReference type="InterPro" id="IPR016054">
    <property type="entry name" value="LY6_UPA_recep-like"/>
</dbReference>
<evidence type="ECO:0000256" key="7">
    <source>
        <dbReference type="ARBA" id="ARBA00023288"/>
    </source>
</evidence>
<dbReference type="RefSeq" id="XP_067173028.1">
    <property type="nucleotide sequence ID" value="XM_067316927.1"/>
</dbReference>
<feature type="chain" id="PRO_5045271418" evidence="9">
    <location>
        <begin position="20"/>
        <end position="544"/>
    </location>
</feature>
<dbReference type="Pfam" id="PF00021">
    <property type="entry name" value="UPAR_LY6"/>
    <property type="match status" value="3"/>
</dbReference>
<reference evidence="12" key="1">
    <citation type="submission" date="2025-08" db="UniProtKB">
        <authorList>
            <consortium name="RefSeq"/>
        </authorList>
    </citation>
    <scope>IDENTIFICATION</scope>
    <source>
        <tissue evidence="12">Blood</tissue>
    </source>
</reference>
<dbReference type="SMART" id="SM00134">
    <property type="entry name" value="LU"/>
    <property type="match status" value="3"/>
</dbReference>
<evidence type="ECO:0000256" key="8">
    <source>
        <dbReference type="SAM" id="MobiDB-lite"/>
    </source>
</evidence>
<feature type="domain" description="UPAR/Ly6" evidence="10">
    <location>
        <begin position="313"/>
        <end position="397"/>
    </location>
</feature>
<keyword evidence="5" id="KW-0472">Membrane</keyword>
<evidence type="ECO:0000313" key="12">
    <source>
        <dbReference type="RefSeq" id="XP_067173028.1"/>
    </source>
</evidence>
<dbReference type="PANTHER" id="PTHR10624">
    <property type="entry name" value="UROKINASE PLASMINOGEN ACTIVATOR SURFACE RECEPTOR-RELATED"/>
    <property type="match status" value="1"/>
</dbReference>
<accession>A0ABM4G760</accession>
<sequence>MGPAWGWALLAALLGPGSCLRCLQCADEACAPVTCAAHESRCRATVLTTVDAPPRAPQELRREERGCAPALGGGGGDNVTGGGGDDDVTASVTFLSRGQLVTLQELLCRGDMCNAGPAPRPRAHPDAALECFTCSEADGSCSAPALRRLRCPDPRDRCLELTARLGPAGGALDGGLRGGGRCLTRTPGPFPRLTRDAWARAVGLTCLSCVEEGDGGCRPEASRNVTCDAESSVCAEALGAVTWSHGRFAVGARGCARGAAGTNDRALELFGLVVFAQRHQCGDDGCNRRLPLGRGALALPLPGNESARVPNGVSCYGCPDDGPCPASNATVVQCYDDFTGCFHGNVTLTLGSVSLWREVRGCVRDGACTRAEKGGGAVGLRGSCCAGSLCNRDLTNKTFFAPDLPRLELLPHGHGPTAPHNATARTAATHVAAAATATATTTTTKAAATTDMAAATTNMAATTTNMAASTGAPSPTMAAPAEEEEEEEEEEAEEAEEAAGGRRFGGPMGRKQGAKGPQLGGRGAAVGLGAPAWLLPSLLILALL</sequence>
<dbReference type="PANTHER" id="PTHR10624:SF8">
    <property type="entry name" value="LY6_PLAUR DOMAIN-CONTAINING PROTEIN 3"/>
    <property type="match status" value="1"/>
</dbReference>
<evidence type="ECO:0000256" key="6">
    <source>
        <dbReference type="ARBA" id="ARBA00023180"/>
    </source>
</evidence>
<evidence type="ECO:0000259" key="10">
    <source>
        <dbReference type="SMART" id="SM00134"/>
    </source>
</evidence>
<dbReference type="Proteomes" id="UP001652627">
    <property type="component" value="Unplaced"/>
</dbReference>
<proteinExistence type="predicted"/>
<evidence type="ECO:0000256" key="4">
    <source>
        <dbReference type="ARBA" id="ARBA00022729"/>
    </source>
</evidence>